<reference evidence="1 2" key="1">
    <citation type="journal article" date="2016" name="Nat. Commun.">
        <title>Thousands of microbial genomes shed light on interconnected biogeochemical processes in an aquifer system.</title>
        <authorList>
            <person name="Anantharaman K."/>
            <person name="Brown C.T."/>
            <person name="Hug L.A."/>
            <person name="Sharon I."/>
            <person name="Castelle C.J."/>
            <person name="Probst A.J."/>
            <person name="Thomas B.C."/>
            <person name="Singh A."/>
            <person name="Wilkins M.J."/>
            <person name="Karaoz U."/>
            <person name="Brodie E.L."/>
            <person name="Williams K.H."/>
            <person name="Hubbard S.S."/>
            <person name="Banfield J.F."/>
        </authorList>
    </citation>
    <scope>NUCLEOTIDE SEQUENCE [LARGE SCALE GENOMIC DNA]</scope>
</reference>
<organism evidence="1 2">
    <name type="scientific">Candidatus Harrisonbacteria bacterium RIFCSPHIGHO2_02_FULL_42_16</name>
    <dbReference type="NCBI Taxonomy" id="1798404"/>
    <lineage>
        <taxon>Bacteria</taxon>
        <taxon>Candidatus Harrisoniibacteriota</taxon>
    </lineage>
</organism>
<comment type="caution">
    <text evidence="1">The sequence shown here is derived from an EMBL/GenBank/DDBJ whole genome shotgun (WGS) entry which is preliminary data.</text>
</comment>
<evidence type="ECO:0000313" key="2">
    <source>
        <dbReference type="Proteomes" id="UP000177960"/>
    </source>
</evidence>
<gene>
    <name evidence="1" type="ORF">A3B92_03010</name>
</gene>
<accession>A0A1G1ZI48</accession>
<feature type="non-terminal residue" evidence="1">
    <location>
        <position position="1"/>
    </location>
</feature>
<evidence type="ECO:0000313" key="1">
    <source>
        <dbReference type="EMBL" id="OGY64263.1"/>
    </source>
</evidence>
<dbReference type="AlphaFoldDB" id="A0A1G1ZI48"/>
<dbReference type="Proteomes" id="UP000177960">
    <property type="component" value="Unassembled WGS sequence"/>
</dbReference>
<proteinExistence type="predicted"/>
<name>A0A1G1ZI48_9BACT</name>
<protein>
    <submittedName>
        <fullName evidence="1">Uncharacterized protein</fullName>
    </submittedName>
</protein>
<dbReference type="EMBL" id="MHJG01000006">
    <property type="protein sequence ID" value="OGY64263.1"/>
    <property type="molecule type" value="Genomic_DNA"/>
</dbReference>
<sequence length="68" mass="8067">LTERQKKDLKSRNPKRILKILKQLEKVWKKNPNLRLGQLIGNAVSGNVYNCEDDELIKKLEKFYRKGK</sequence>